<evidence type="ECO:0000313" key="4">
    <source>
        <dbReference type="Proteomes" id="UP000183788"/>
    </source>
</evidence>
<dbReference type="STRING" id="1004.SAMN05661012_03325"/>
<accession>A0A1K1R2Q0</accession>
<dbReference type="RefSeq" id="WP_072362353.1">
    <property type="nucleotide sequence ID" value="NZ_CP139972.1"/>
</dbReference>
<organism evidence="2 4">
    <name type="scientific">Chitinophaga sancti</name>
    <dbReference type="NCBI Taxonomy" id="1004"/>
    <lineage>
        <taxon>Bacteria</taxon>
        <taxon>Pseudomonadati</taxon>
        <taxon>Bacteroidota</taxon>
        <taxon>Chitinophagia</taxon>
        <taxon>Chitinophagales</taxon>
        <taxon>Chitinophagaceae</taxon>
        <taxon>Chitinophaga</taxon>
    </lineage>
</organism>
<evidence type="ECO:0000313" key="3">
    <source>
        <dbReference type="EMBL" id="WQG90060.1"/>
    </source>
</evidence>
<keyword evidence="1" id="KW-0732">Signal</keyword>
<sequence>MKKLLLIAFIAFAFVQSSFSQRFKAGVGAGISIETADYIDTKANFGFTFSPALFFAEAENSSFSVGIPLSLGVNEGYSSDYENYGGVYGGTSIGLMLDVPVIVNFNYGAGALKGGSQKWGFFVGGGYGYHLTTANYYYNYDNNGNYKSTENSTLGVTANAGFRIGTGRRHRHNIEVKFSYMKGLTDYKPDVYGVNCIFNF</sequence>
<keyword evidence="5" id="KW-1185">Reference proteome</keyword>
<evidence type="ECO:0000313" key="2">
    <source>
        <dbReference type="EMBL" id="SFW66490.1"/>
    </source>
</evidence>
<evidence type="ECO:0000313" key="5">
    <source>
        <dbReference type="Proteomes" id="UP001326715"/>
    </source>
</evidence>
<feature type="chain" id="PRO_5009667393" evidence="1">
    <location>
        <begin position="21"/>
        <end position="200"/>
    </location>
</feature>
<gene>
    <name evidence="2" type="ORF">SAMN05661012_03325</name>
    <name evidence="3" type="ORF">SR876_01015</name>
</gene>
<dbReference type="AlphaFoldDB" id="A0A1K1R2Q0"/>
<dbReference type="OrthoDB" id="671476at2"/>
<feature type="signal peptide" evidence="1">
    <location>
        <begin position="1"/>
        <end position="20"/>
    </location>
</feature>
<name>A0A1K1R2Q0_9BACT</name>
<reference evidence="2 4" key="1">
    <citation type="submission" date="2016-11" db="EMBL/GenBank/DDBJ databases">
        <authorList>
            <person name="Jaros S."/>
            <person name="Januszkiewicz K."/>
            <person name="Wedrychowicz H."/>
        </authorList>
    </citation>
    <scope>NUCLEOTIDE SEQUENCE [LARGE SCALE GENOMIC DNA]</scope>
    <source>
        <strain evidence="2 4">DSM 784</strain>
    </source>
</reference>
<dbReference type="Proteomes" id="UP000183788">
    <property type="component" value="Unassembled WGS sequence"/>
</dbReference>
<evidence type="ECO:0000256" key="1">
    <source>
        <dbReference type="SAM" id="SignalP"/>
    </source>
</evidence>
<dbReference type="EMBL" id="CP140154">
    <property type="protein sequence ID" value="WQG90060.1"/>
    <property type="molecule type" value="Genomic_DNA"/>
</dbReference>
<protein>
    <submittedName>
        <fullName evidence="3">Outer membrane beta-barrel protein</fullName>
    </submittedName>
    <submittedName>
        <fullName evidence="2">Outer membrane protein beta-barrel domain-containing protein</fullName>
    </submittedName>
</protein>
<dbReference type="Proteomes" id="UP001326715">
    <property type="component" value="Chromosome"/>
</dbReference>
<dbReference type="EMBL" id="FPIZ01000010">
    <property type="protein sequence ID" value="SFW66490.1"/>
    <property type="molecule type" value="Genomic_DNA"/>
</dbReference>
<proteinExistence type="predicted"/>
<reference evidence="3 5" key="2">
    <citation type="submission" date="2023-11" db="EMBL/GenBank/DDBJ databases">
        <title>MicrobeMod: A computational toolkit for identifying prokaryotic methylation and restriction-modification with nanopore sequencing.</title>
        <authorList>
            <person name="Crits-Christoph A."/>
            <person name="Kang S.C."/>
            <person name="Lee H."/>
            <person name="Ostrov N."/>
        </authorList>
    </citation>
    <scope>NUCLEOTIDE SEQUENCE [LARGE SCALE GENOMIC DNA]</scope>
    <source>
        <strain evidence="3 5">ATCC 23090</strain>
    </source>
</reference>